<gene>
    <name evidence="2" type="ORF">Slati_0998300</name>
</gene>
<dbReference type="Pfam" id="PF03004">
    <property type="entry name" value="Transposase_24"/>
    <property type="match status" value="1"/>
</dbReference>
<accession>A0AAW2XS59</accession>
<feature type="compositionally biased region" description="Pro residues" evidence="1">
    <location>
        <begin position="33"/>
        <end position="47"/>
    </location>
</feature>
<dbReference type="AlphaFoldDB" id="A0AAW2XS59"/>
<reference evidence="2" key="1">
    <citation type="submission" date="2020-06" db="EMBL/GenBank/DDBJ databases">
        <authorList>
            <person name="Li T."/>
            <person name="Hu X."/>
            <person name="Zhang T."/>
            <person name="Song X."/>
            <person name="Zhang H."/>
            <person name="Dai N."/>
            <person name="Sheng W."/>
            <person name="Hou X."/>
            <person name="Wei L."/>
        </authorList>
    </citation>
    <scope>NUCLEOTIDE SEQUENCE</scope>
    <source>
        <strain evidence="2">KEN1</strain>
        <tissue evidence="2">Leaf</tissue>
    </source>
</reference>
<reference evidence="2" key="2">
    <citation type="journal article" date="2024" name="Plant">
        <title>Genomic evolution and insights into agronomic trait innovations of Sesamum species.</title>
        <authorList>
            <person name="Miao H."/>
            <person name="Wang L."/>
            <person name="Qu L."/>
            <person name="Liu H."/>
            <person name="Sun Y."/>
            <person name="Le M."/>
            <person name="Wang Q."/>
            <person name="Wei S."/>
            <person name="Zheng Y."/>
            <person name="Lin W."/>
            <person name="Duan Y."/>
            <person name="Cao H."/>
            <person name="Xiong S."/>
            <person name="Wang X."/>
            <person name="Wei L."/>
            <person name="Li C."/>
            <person name="Ma Q."/>
            <person name="Ju M."/>
            <person name="Zhao R."/>
            <person name="Li G."/>
            <person name="Mu C."/>
            <person name="Tian Q."/>
            <person name="Mei H."/>
            <person name="Zhang T."/>
            <person name="Gao T."/>
            <person name="Zhang H."/>
        </authorList>
    </citation>
    <scope>NUCLEOTIDE SEQUENCE</scope>
    <source>
        <strain evidence="2">KEN1</strain>
    </source>
</reference>
<dbReference type="EMBL" id="JACGWN010000003">
    <property type="protein sequence ID" value="KAL0456591.1"/>
    <property type="molecule type" value="Genomic_DNA"/>
</dbReference>
<comment type="caution">
    <text evidence="2">The sequence shown here is derived from an EMBL/GenBank/DDBJ whole genome shotgun (WGS) entry which is preliminary data.</text>
</comment>
<feature type="region of interest" description="Disordered" evidence="1">
    <location>
        <begin position="176"/>
        <end position="195"/>
    </location>
</feature>
<evidence type="ECO:0000256" key="1">
    <source>
        <dbReference type="SAM" id="MobiDB-lite"/>
    </source>
</evidence>
<protein>
    <submittedName>
        <fullName evidence="2">Uncharacterized protein</fullName>
    </submittedName>
</protein>
<organism evidence="2">
    <name type="scientific">Sesamum latifolium</name>
    <dbReference type="NCBI Taxonomy" id="2727402"/>
    <lineage>
        <taxon>Eukaryota</taxon>
        <taxon>Viridiplantae</taxon>
        <taxon>Streptophyta</taxon>
        <taxon>Embryophyta</taxon>
        <taxon>Tracheophyta</taxon>
        <taxon>Spermatophyta</taxon>
        <taxon>Magnoliopsida</taxon>
        <taxon>eudicotyledons</taxon>
        <taxon>Gunneridae</taxon>
        <taxon>Pentapetalae</taxon>
        <taxon>asterids</taxon>
        <taxon>lamiids</taxon>
        <taxon>Lamiales</taxon>
        <taxon>Pedaliaceae</taxon>
        <taxon>Sesamum</taxon>
    </lineage>
</organism>
<feature type="compositionally biased region" description="Polar residues" evidence="1">
    <location>
        <begin position="180"/>
        <end position="195"/>
    </location>
</feature>
<evidence type="ECO:0000313" key="2">
    <source>
        <dbReference type="EMBL" id="KAL0456591.1"/>
    </source>
</evidence>
<dbReference type="InterPro" id="IPR004252">
    <property type="entry name" value="Probable_transposase_24"/>
</dbReference>
<sequence>MPPVPRGRGHGRGPTLPAVSSDASLIGGAVSSPSPPPVTTPPSPAPQTPDDVGPSTAAPASVEAGMQFAIPVAGPVPPPPAVPPPSACQYISLDDARQVPAEHQHFWFESMKITYWWDCDDESMFRIFHMFVGKYIRKTFVVVRSTLVKPLWLANEIWLQLQAYWASKGFQQESLKNKANRTANPTASSTVYRRGSSSVGMYKRKLEAELGRPPKQIEVFERCYKKKEDGG</sequence>
<feature type="region of interest" description="Disordered" evidence="1">
    <location>
        <begin position="1"/>
        <end position="58"/>
    </location>
</feature>
<name>A0AAW2XS59_9LAMI</name>
<proteinExistence type="predicted"/>